<reference evidence="1 2" key="1">
    <citation type="journal article" date="2012" name="Genome Res.">
        <title>Genomic basis of endosymbiont-conferred protection against an insect parasitoid.</title>
        <authorList>
            <person name="Hansen A.K."/>
            <person name="Vorburger C."/>
            <person name="Moran N.A."/>
        </authorList>
    </citation>
    <scope>NUCLEOTIDE SEQUENCE [LARGE SCALE GENOMIC DNA]</scope>
    <source>
        <strain evidence="2">R5.15</strain>
    </source>
</reference>
<dbReference type="Proteomes" id="UP000004116">
    <property type="component" value="Unassembled WGS sequence"/>
</dbReference>
<comment type="caution">
    <text evidence="1">The sequence shown here is derived from an EMBL/GenBank/DDBJ whole genome shotgun (WGS) entry which is preliminary data.</text>
</comment>
<gene>
    <name evidence="1" type="ORF">Rin_00011180</name>
</gene>
<evidence type="ECO:0000313" key="2">
    <source>
        <dbReference type="Proteomes" id="UP000004116"/>
    </source>
</evidence>
<organism evidence="1 2">
    <name type="scientific">Candidatus Regiella insecticola 5.15</name>
    <dbReference type="NCBI Taxonomy" id="1005043"/>
    <lineage>
        <taxon>Bacteria</taxon>
        <taxon>Pseudomonadati</taxon>
        <taxon>Pseudomonadota</taxon>
        <taxon>Gammaproteobacteria</taxon>
        <taxon>Enterobacterales</taxon>
        <taxon>Enterobacteriaceae</taxon>
        <taxon>aphid secondary symbionts</taxon>
        <taxon>Candidatus Regiella</taxon>
    </lineage>
</organism>
<evidence type="ECO:0000313" key="1">
    <source>
        <dbReference type="EMBL" id="EGY28915.1"/>
    </source>
</evidence>
<name>G2GZA3_9ENTR</name>
<dbReference type="EMBL" id="AGCA01000283">
    <property type="protein sequence ID" value="EGY28915.1"/>
    <property type="molecule type" value="Genomic_DNA"/>
</dbReference>
<keyword evidence="2" id="KW-1185">Reference proteome</keyword>
<dbReference type="AlphaFoldDB" id="G2GZA3"/>
<proteinExistence type="predicted"/>
<protein>
    <submittedName>
        <fullName evidence="1">Uncharacterized protein</fullName>
    </submittedName>
</protein>
<accession>G2GZA3</accession>
<sequence>MWTVIFTSRFDLWLLEQDESTQEKVLADLSNLETYGPRLSRPYAVQ</sequence>